<comment type="function">
    <text evidence="9">Catalyzes the transfer of the phosphoribosyl group of 5-phosphorylribose-1-pyrophosphate (PRPP) to anthranilate to yield N-(5'-phosphoribosyl)-anthranilate (PRA).</text>
</comment>
<dbReference type="SUPFAM" id="SSF52418">
    <property type="entry name" value="Nucleoside phosphorylase/phosphoribosyltransferase catalytic domain"/>
    <property type="match status" value="1"/>
</dbReference>
<evidence type="ECO:0000256" key="2">
    <source>
        <dbReference type="ARBA" id="ARBA00022605"/>
    </source>
</evidence>
<evidence type="ECO:0000259" key="10">
    <source>
        <dbReference type="Pfam" id="PF00591"/>
    </source>
</evidence>
<feature type="binding site" evidence="9">
    <location>
        <begin position="88"/>
        <end position="89"/>
    </location>
    <ligand>
        <name>5-phospho-alpha-D-ribose 1-diphosphate</name>
        <dbReference type="ChEBI" id="CHEBI:58017"/>
    </ligand>
</feature>
<comment type="caution">
    <text evidence="9">Lacks conserved residue(s) required for the propagation of feature annotation.</text>
</comment>
<dbReference type="PANTHER" id="PTHR43285:SF2">
    <property type="entry name" value="ANTHRANILATE PHOSPHORIBOSYLTRANSFERASE"/>
    <property type="match status" value="1"/>
</dbReference>
<evidence type="ECO:0000259" key="11">
    <source>
        <dbReference type="Pfam" id="PF02885"/>
    </source>
</evidence>
<feature type="binding site" evidence="9">
    <location>
        <position position="93"/>
    </location>
    <ligand>
        <name>5-phospho-alpha-D-ribose 1-diphosphate</name>
        <dbReference type="ChEBI" id="CHEBI:58017"/>
    </ligand>
</feature>
<evidence type="ECO:0000256" key="5">
    <source>
        <dbReference type="ARBA" id="ARBA00022822"/>
    </source>
</evidence>
<dbReference type="Proteomes" id="UP000053941">
    <property type="component" value="Unassembled WGS sequence"/>
</dbReference>
<dbReference type="GO" id="GO:0004048">
    <property type="term" value="F:anthranilate phosphoribosyltransferase activity"/>
    <property type="evidence" value="ECO:0007669"/>
    <property type="project" value="UniProtKB-UniRule"/>
</dbReference>
<evidence type="ECO:0000256" key="6">
    <source>
        <dbReference type="ARBA" id="ARBA00023141"/>
    </source>
</evidence>
<accession>A0A0R2P390</accession>
<feature type="binding site" evidence="9">
    <location>
        <position position="171"/>
    </location>
    <ligand>
        <name>anthranilate</name>
        <dbReference type="ChEBI" id="CHEBI:16567"/>
        <label>2</label>
    </ligand>
</feature>
<dbReference type="InterPro" id="IPR035902">
    <property type="entry name" value="Nuc_phospho_transferase"/>
</dbReference>
<protein>
    <recommendedName>
        <fullName evidence="9">Anthranilate phosphoribosyltransferase</fullName>
        <ecNumber evidence="9">2.4.2.18</ecNumber>
    </recommendedName>
</protein>
<keyword evidence="9" id="KW-0479">Metal-binding</keyword>
<dbReference type="HAMAP" id="MF_00211">
    <property type="entry name" value="TrpD"/>
    <property type="match status" value="1"/>
</dbReference>
<evidence type="ECO:0000256" key="1">
    <source>
        <dbReference type="ARBA" id="ARBA00004907"/>
    </source>
</evidence>
<proteinExistence type="inferred from homology"/>
<evidence type="ECO:0000256" key="9">
    <source>
        <dbReference type="HAMAP-Rule" id="MF_00211"/>
    </source>
</evidence>
<dbReference type="InterPro" id="IPR017459">
    <property type="entry name" value="Glycosyl_Trfase_fam3_N_dom"/>
</dbReference>
<feature type="binding site" evidence="9">
    <location>
        <position position="230"/>
    </location>
    <ligand>
        <name>Mg(2+)</name>
        <dbReference type="ChEBI" id="CHEBI:18420"/>
        <label>1</label>
    </ligand>
</feature>
<keyword evidence="9" id="KW-0460">Magnesium</keyword>
<comment type="catalytic activity">
    <reaction evidence="7 9">
        <text>N-(5-phospho-beta-D-ribosyl)anthranilate + diphosphate = 5-phospho-alpha-D-ribose 1-diphosphate + anthranilate</text>
        <dbReference type="Rhea" id="RHEA:11768"/>
        <dbReference type="ChEBI" id="CHEBI:16567"/>
        <dbReference type="ChEBI" id="CHEBI:18277"/>
        <dbReference type="ChEBI" id="CHEBI:33019"/>
        <dbReference type="ChEBI" id="CHEBI:58017"/>
        <dbReference type="EC" id="2.4.2.18"/>
    </reaction>
</comment>
<feature type="binding site" evidence="9">
    <location>
        <position position="229"/>
    </location>
    <ligand>
        <name>Mg(2+)</name>
        <dbReference type="ChEBI" id="CHEBI:18420"/>
        <label>2</label>
    </ligand>
</feature>
<evidence type="ECO:0000256" key="3">
    <source>
        <dbReference type="ARBA" id="ARBA00022676"/>
    </source>
</evidence>
<dbReference type="NCBIfam" id="TIGR01245">
    <property type="entry name" value="trpD"/>
    <property type="match status" value="1"/>
</dbReference>
<dbReference type="Gene3D" id="3.40.1030.10">
    <property type="entry name" value="Nucleoside phosphorylase/phosphoribosyltransferase catalytic domain"/>
    <property type="match status" value="1"/>
</dbReference>
<comment type="pathway">
    <text evidence="1 9">Amino-acid biosynthesis; L-tryptophan biosynthesis; L-tryptophan from chorismate: step 2/5.</text>
</comment>
<organism evidence="12 13">
    <name type="scientific">Actinobacteria bacterium BACL2 MAG-120802-bin41</name>
    <dbReference type="NCBI Taxonomy" id="1655568"/>
    <lineage>
        <taxon>Bacteria</taxon>
        <taxon>Bacillati</taxon>
        <taxon>Actinomycetota</taxon>
        <taxon>Actinomycetes</taxon>
        <taxon>Actinomycetes incertae sedis</taxon>
        <taxon>ac1 cluster</taxon>
    </lineage>
</organism>
<keyword evidence="2 9" id="KW-0028">Amino-acid biosynthesis</keyword>
<dbReference type="GO" id="GO:0005829">
    <property type="term" value="C:cytosol"/>
    <property type="evidence" value="ECO:0007669"/>
    <property type="project" value="TreeGrafter"/>
</dbReference>
<comment type="cofactor">
    <cofactor evidence="9">
        <name>Mg(2+)</name>
        <dbReference type="ChEBI" id="CHEBI:18420"/>
    </cofactor>
    <text evidence="9">Binds 2 magnesium ions per monomer.</text>
</comment>
<reference evidence="12 13" key="1">
    <citation type="submission" date="2015-10" db="EMBL/GenBank/DDBJ databases">
        <title>Metagenome-Assembled Genomes uncover a global brackish microbiome.</title>
        <authorList>
            <person name="Hugerth L.W."/>
            <person name="Larsson J."/>
            <person name="Alneberg J."/>
            <person name="Lindh M.V."/>
            <person name="Legrand C."/>
            <person name="Pinhassi J."/>
            <person name="Andersson A.F."/>
        </authorList>
    </citation>
    <scope>NUCLEOTIDE SEQUENCE [LARGE SCALE GENOMIC DNA]</scope>
    <source>
        <strain evidence="12">BACL2 MAG-120802-bin41</strain>
    </source>
</reference>
<evidence type="ECO:0000256" key="7">
    <source>
        <dbReference type="ARBA" id="ARBA00052328"/>
    </source>
</evidence>
<dbReference type="FunFam" id="3.40.1030.10:FF:000002">
    <property type="entry name" value="Anthranilate phosphoribosyltransferase"/>
    <property type="match status" value="1"/>
</dbReference>
<name>A0A0R2P390_9ACTN</name>
<comment type="subunit">
    <text evidence="9">Homodimer.</text>
</comment>
<comment type="similarity">
    <text evidence="8">In the C-terminal section; belongs to the anthranilate phosphoribosyltransferase family.</text>
</comment>
<dbReference type="SUPFAM" id="SSF47648">
    <property type="entry name" value="Nucleoside phosphorylase/phosphoribosyltransferase N-terminal domain"/>
    <property type="match status" value="1"/>
</dbReference>
<dbReference type="Gene3D" id="1.20.970.10">
    <property type="entry name" value="Transferase, Pyrimidine Nucleoside Phosphorylase, Chain C"/>
    <property type="match status" value="1"/>
</dbReference>
<evidence type="ECO:0000256" key="8">
    <source>
        <dbReference type="ARBA" id="ARBA00061188"/>
    </source>
</evidence>
<keyword evidence="6 9" id="KW-0057">Aromatic amino acid biosynthesis</keyword>
<feature type="domain" description="Glycosyl transferase family 3 N-terminal" evidence="11">
    <location>
        <begin position="10"/>
        <end position="71"/>
    </location>
</feature>
<dbReference type="Pfam" id="PF00591">
    <property type="entry name" value="Glycos_transf_3"/>
    <property type="match status" value="1"/>
</dbReference>
<dbReference type="GO" id="GO:0000287">
    <property type="term" value="F:magnesium ion binding"/>
    <property type="evidence" value="ECO:0007669"/>
    <property type="project" value="UniProtKB-UniRule"/>
</dbReference>
<feature type="domain" description="Glycosyl transferase family 3" evidence="10">
    <location>
        <begin position="79"/>
        <end position="333"/>
    </location>
</feature>
<dbReference type="AlphaFoldDB" id="A0A0R2P390"/>
<feature type="binding site" evidence="9">
    <location>
        <position position="97"/>
    </location>
    <ligand>
        <name>Mg(2+)</name>
        <dbReference type="ChEBI" id="CHEBI:18420"/>
        <label>1</label>
    </ligand>
</feature>
<dbReference type="PANTHER" id="PTHR43285">
    <property type="entry name" value="ANTHRANILATE PHOSPHORIBOSYLTRANSFERASE"/>
    <property type="match status" value="1"/>
</dbReference>
<dbReference type="InterPro" id="IPR000312">
    <property type="entry name" value="Glycosyl_Trfase_fam3"/>
</dbReference>
<dbReference type="UniPathway" id="UPA00035">
    <property type="reaction ID" value="UER00041"/>
</dbReference>
<evidence type="ECO:0000313" key="13">
    <source>
        <dbReference type="Proteomes" id="UP000053941"/>
    </source>
</evidence>
<dbReference type="InterPro" id="IPR036320">
    <property type="entry name" value="Glycosyl_Trfase_fam3_N_dom_sf"/>
</dbReference>
<comment type="similarity">
    <text evidence="9">Belongs to the anthranilate phosphoribosyltransferase family.</text>
</comment>
<gene>
    <name evidence="9" type="primary">trpD</name>
    <name evidence="12" type="ORF">ABR60_04760</name>
</gene>
<sequence length="352" mass="37238">MIERPLTWDEIFEKLTEKQDLSDLQITWAMAQILDGLANNDQIKNFLLLLKAKGEKASEVRALVDVMYQRGIAIDIPDRAVDIVGTGGDGASTINISTTAAIITTAAGARTIKHGNRAASSKSGAADLLEALGIDISLGAEQIQECVRRIGIGFAFAPVFHPAMKNAASARRELATPTVFNILGPLANPAKPKAVAIGVARAELLELVATVLAERGCEGFIFRGDDGLDEISLSTTSTIYQINKGEISKHSFDPSEIGLERVGIDELKGGTPSENADITRAIFAGRGGAYRQAVLLNAAAAIAAFKADFHLGITQQLANGYTLAKQAVDSGAAAQLVERWANLSTELAKSSL</sequence>
<keyword evidence="5 9" id="KW-0822">Tryptophan biosynthesis</keyword>
<feature type="binding site" evidence="9">
    <location>
        <begin position="113"/>
        <end position="121"/>
    </location>
    <ligand>
        <name>5-phospho-alpha-D-ribose 1-diphosphate</name>
        <dbReference type="ChEBI" id="CHEBI:58017"/>
    </ligand>
</feature>
<feature type="binding site" evidence="9">
    <location>
        <position position="85"/>
    </location>
    <ligand>
        <name>5-phospho-alpha-D-ribose 1-diphosphate</name>
        <dbReference type="ChEBI" id="CHEBI:58017"/>
    </ligand>
</feature>
<feature type="binding site" evidence="9">
    <location>
        <position position="85"/>
    </location>
    <ligand>
        <name>anthranilate</name>
        <dbReference type="ChEBI" id="CHEBI:16567"/>
        <label>1</label>
    </ligand>
</feature>
<dbReference type="EC" id="2.4.2.18" evidence="9"/>
<evidence type="ECO:0000256" key="4">
    <source>
        <dbReference type="ARBA" id="ARBA00022679"/>
    </source>
</evidence>
<keyword evidence="4 9" id="KW-0808">Transferase</keyword>
<feature type="binding site" evidence="9">
    <location>
        <begin position="95"/>
        <end position="98"/>
    </location>
    <ligand>
        <name>5-phospho-alpha-D-ribose 1-diphosphate</name>
        <dbReference type="ChEBI" id="CHEBI:58017"/>
    </ligand>
</feature>
<evidence type="ECO:0000313" key="12">
    <source>
        <dbReference type="EMBL" id="KRO31243.1"/>
    </source>
</evidence>
<feature type="binding site" evidence="9">
    <location>
        <position position="230"/>
    </location>
    <ligand>
        <name>Mg(2+)</name>
        <dbReference type="ChEBI" id="CHEBI:18420"/>
        <label>2</label>
    </ligand>
</feature>
<dbReference type="GO" id="GO:0000162">
    <property type="term" value="P:L-tryptophan biosynthetic process"/>
    <property type="evidence" value="ECO:0007669"/>
    <property type="project" value="UniProtKB-UniRule"/>
</dbReference>
<keyword evidence="3 9" id="KW-0328">Glycosyltransferase</keyword>
<dbReference type="Pfam" id="PF02885">
    <property type="entry name" value="Glycos_trans_3N"/>
    <property type="match status" value="1"/>
</dbReference>
<feature type="binding site" evidence="9">
    <location>
        <position position="125"/>
    </location>
    <ligand>
        <name>5-phospho-alpha-D-ribose 1-diphosphate</name>
        <dbReference type="ChEBI" id="CHEBI:58017"/>
    </ligand>
</feature>
<dbReference type="InterPro" id="IPR005940">
    <property type="entry name" value="Anthranilate_Pribosyl_Tfrase"/>
</dbReference>
<comment type="caution">
    <text evidence="12">The sequence shown here is derived from an EMBL/GenBank/DDBJ whole genome shotgun (WGS) entry which is preliminary data.</text>
</comment>
<dbReference type="EMBL" id="LIAS01000010">
    <property type="protein sequence ID" value="KRO31243.1"/>
    <property type="molecule type" value="Genomic_DNA"/>
</dbReference>
<feature type="binding site" evidence="9">
    <location>
        <position position="116"/>
    </location>
    <ligand>
        <name>anthranilate</name>
        <dbReference type="ChEBI" id="CHEBI:16567"/>
        <label>1</label>
    </ligand>
</feature>